<organism evidence="2 5">
    <name type="scientific">Rhizobium etli</name>
    <dbReference type="NCBI Taxonomy" id="29449"/>
    <lineage>
        <taxon>Bacteria</taxon>
        <taxon>Pseudomonadati</taxon>
        <taxon>Pseudomonadota</taxon>
        <taxon>Alphaproteobacteria</taxon>
        <taxon>Hyphomicrobiales</taxon>
        <taxon>Rhizobiaceae</taxon>
        <taxon>Rhizobium/Agrobacterium group</taxon>
        <taxon>Rhizobium</taxon>
    </lineage>
</organism>
<dbReference type="AlphaFoldDB" id="A0A7W6YC18"/>
<evidence type="ECO:0000313" key="5">
    <source>
        <dbReference type="Proteomes" id="UP000557344"/>
    </source>
</evidence>
<dbReference type="Gene3D" id="3.40.630.30">
    <property type="match status" value="1"/>
</dbReference>
<comment type="caution">
    <text evidence="2">The sequence shown here is derived from an EMBL/GenBank/DDBJ whole genome shotgun (WGS) entry which is preliminary data.</text>
</comment>
<sequence>MSLRVQPLVDLPTHTHSQFTQEIRGSVVQTSQIDIAAFSPEHLSAAVNLSRQAGWPHRPEDWEMALALSEGVVAIEDGRVVGTVLVTRYREDCATINMVIVDEAMRGRGLGRRLMEAAIGIAGEWSLRLVATAEGLPLYEKFGFRETGRILQHQGIAARVAAPPAAMAATLTDVAVIEELDRKAFGADRSDLISYLAKTGELAVVRHDGKVTGFAFLRTFGRGEVIGPVIAANLDDAKALISYFIAARPGKFLRVDTTDAAAGLSQWLSKQGLPHVSGAIAMMKPPIVIGDSVPTIFALTNQALG</sequence>
<dbReference type="Pfam" id="PF00583">
    <property type="entry name" value="Acetyltransf_1"/>
    <property type="match status" value="1"/>
</dbReference>
<evidence type="ECO:0000259" key="1">
    <source>
        <dbReference type="PROSITE" id="PS51186"/>
    </source>
</evidence>
<dbReference type="InterPro" id="IPR000182">
    <property type="entry name" value="GNAT_dom"/>
</dbReference>
<dbReference type="CDD" id="cd04301">
    <property type="entry name" value="NAT_SF"/>
    <property type="match status" value="1"/>
</dbReference>
<accession>A0A7W6YC18</accession>
<proteinExistence type="predicted"/>
<protein>
    <submittedName>
        <fullName evidence="2">Putative N-acetyltransferase YhbS</fullName>
    </submittedName>
</protein>
<gene>
    <name evidence="2" type="ORF">GGE46_005444</name>
    <name evidence="3" type="ORF">GGE57_005441</name>
</gene>
<dbReference type="Pfam" id="PF18014">
    <property type="entry name" value="Acetyltransf_18"/>
    <property type="match status" value="1"/>
</dbReference>
<dbReference type="InterPro" id="IPR052729">
    <property type="entry name" value="Acyl/Acetyltrans_Enzymes"/>
</dbReference>
<evidence type="ECO:0000313" key="3">
    <source>
        <dbReference type="EMBL" id="MBB4538657.1"/>
    </source>
</evidence>
<dbReference type="EMBL" id="JACIID010000015">
    <property type="protein sequence ID" value="MBB4538657.1"/>
    <property type="molecule type" value="Genomic_DNA"/>
</dbReference>
<dbReference type="GO" id="GO:0016747">
    <property type="term" value="F:acyltransferase activity, transferring groups other than amino-acyl groups"/>
    <property type="evidence" value="ECO:0007669"/>
    <property type="project" value="InterPro"/>
</dbReference>
<dbReference type="SUPFAM" id="SSF55729">
    <property type="entry name" value="Acyl-CoA N-acyltransferases (Nat)"/>
    <property type="match status" value="1"/>
</dbReference>
<dbReference type="EMBL" id="JACIHU010000015">
    <property type="protein sequence ID" value="MBB4482828.1"/>
    <property type="molecule type" value="Genomic_DNA"/>
</dbReference>
<dbReference type="InterPro" id="IPR016181">
    <property type="entry name" value="Acyl_CoA_acyltransferase"/>
</dbReference>
<dbReference type="Proteomes" id="UP000523431">
    <property type="component" value="Unassembled WGS sequence"/>
</dbReference>
<feature type="domain" description="N-acetyltransferase" evidence="1">
    <location>
        <begin position="33"/>
        <end position="172"/>
    </location>
</feature>
<dbReference type="Proteomes" id="UP000557344">
    <property type="component" value="Unassembled WGS sequence"/>
</dbReference>
<dbReference type="PROSITE" id="PS51186">
    <property type="entry name" value="GNAT"/>
    <property type="match status" value="1"/>
</dbReference>
<dbReference type="PANTHER" id="PTHR47237">
    <property type="entry name" value="SLL0310 PROTEIN"/>
    <property type="match status" value="1"/>
</dbReference>
<reference evidence="4 5" key="1">
    <citation type="submission" date="2020-08" db="EMBL/GenBank/DDBJ databases">
        <title>Genomic Encyclopedia of Type Strains, Phase IV (KMG-V): Genome sequencing to study the core and pangenomes of soil and plant-associated prokaryotes.</title>
        <authorList>
            <person name="Whitman W."/>
        </authorList>
    </citation>
    <scope>NUCLEOTIDE SEQUENCE [LARGE SCALE GENOMIC DNA]</scope>
    <source>
        <strain evidence="2 5">SEMIA 471</strain>
        <strain evidence="3 4">SEMIA 489</strain>
    </source>
</reference>
<keyword evidence="2" id="KW-0808">Transferase</keyword>
<dbReference type="Gene3D" id="3.40.630.90">
    <property type="match status" value="1"/>
</dbReference>
<dbReference type="PANTHER" id="PTHR47237:SF2">
    <property type="entry name" value="BLL4206 PROTEIN"/>
    <property type="match status" value="1"/>
</dbReference>
<evidence type="ECO:0000313" key="2">
    <source>
        <dbReference type="EMBL" id="MBB4482828.1"/>
    </source>
</evidence>
<evidence type="ECO:0000313" key="4">
    <source>
        <dbReference type="Proteomes" id="UP000523431"/>
    </source>
</evidence>
<name>A0A7W6YC18_RHIET</name>
<dbReference type="InterPro" id="IPR041496">
    <property type="entry name" value="YitH/HolE_GNAT"/>
</dbReference>